<evidence type="ECO:0000256" key="2">
    <source>
        <dbReference type="SAM" id="Coils"/>
    </source>
</evidence>
<dbReference type="CDD" id="cd17574">
    <property type="entry name" value="REC_OmpR"/>
    <property type="match status" value="1"/>
</dbReference>
<evidence type="ECO:0000313" key="7">
    <source>
        <dbReference type="Proteomes" id="UP000184315"/>
    </source>
</evidence>
<evidence type="ECO:0000259" key="3">
    <source>
        <dbReference type="PROSITE" id="PS50110"/>
    </source>
</evidence>
<evidence type="ECO:0000259" key="5">
    <source>
        <dbReference type="PROSITE" id="PS50887"/>
    </source>
</evidence>
<dbReference type="SMART" id="SM00448">
    <property type="entry name" value="REC"/>
    <property type="match status" value="1"/>
</dbReference>
<dbReference type="PROSITE" id="PS50883">
    <property type="entry name" value="EAL"/>
    <property type="match status" value="1"/>
</dbReference>
<protein>
    <submittedName>
        <fullName evidence="6">Diguanylate cyclase GGDEF domain protein</fullName>
    </submittedName>
</protein>
<dbReference type="InterPro" id="IPR000160">
    <property type="entry name" value="GGDEF_dom"/>
</dbReference>
<dbReference type="SUPFAM" id="SSF52172">
    <property type="entry name" value="CheY-like"/>
    <property type="match status" value="1"/>
</dbReference>
<dbReference type="EMBL" id="CZDF01000172">
    <property type="protein sequence ID" value="CUR34923.1"/>
    <property type="molecule type" value="Genomic_DNA"/>
</dbReference>
<dbReference type="InterPro" id="IPR035919">
    <property type="entry name" value="EAL_sf"/>
</dbReference>
<dbReference type="PANTHER" id="PTHR33121:SF71">
    <property type="entry name" value="OXYGEN SENSOR PROTEIN DOSP"/>
    <property type="match status" value="1"/>
</dbReference>
<dbReference type="AlphaFoldDB" id="A0A1J1LQU1"/>
<dbReference type="InterPro" id="IPR043128">
    <property type="entry name" value="Rev_trsase/Diguanyl_cyclase"/>
</dbReference>
<dbReference type="Pfam" id="PF00990">
    <property type="entry name" value="GGDEF"/>
    <property type="match status" value="1"/>
</dbReference>
<gene>
    <name evidence="6" type="ORF">PL9214650362</name>
</gene>
<dbReference type="NCBIfam" id="TIGR00254">
    <property type="entry name" value="GGDEF"/>
    <property type="match status" value="1"/>
</dbReference>
<dbReference type="PROSITE" id="PS50110">
    <property type="entry name" value="RESPONSE_REGULATORY"/>
    <property type="match status" value="1"/>
</dbReference>
<dbReference type="Proteomes" id="UP000184315">
    <property type="component" value="Unassembled WGS sequence"/>
</dbReference>
<dbReference type="Pfam" id="PF00072">
    <property type="entry name" value="Response_reg"/>
    <property type="match status" value="1"/>
</dbReference>
<dbReference type="Gene3D" id="3.20.20.450">
    <property type="entry name" value="EAL domain"/>
    <property type="match status" value="1"/>
</dbReference>
<dbReference type="PROSITE" id="PS50887">
    <property type="entry name" value="GGDEF"/>
    <property type="match status" value="1"/>
</dbReference>
<dbReference type="STRING" id="671072.PL9214650362"/>
<dbReference type="GO" id="GO:0000160">
    <property type="term" value="P:phosphorelay signal transduction system"/>
    <property type="evidence" value="ECO:0007669"/>
    <property type="project" value="InterPro"/>
</dbReference>
<accession>A0A1J1LQU1</accession>
<dbReference type="SUPFAM" id="SSF55073">
    <property type="entry name" value="Nucleotide cyclase"/>
    <property type="match status" value="1"/>
</dbReference>
<feature type="domain" description="EAL" evidence="4">
    <location>
        <begin position="332"/>
        <end position="586"/>
    </location>
</feature>
<dbReference type="InterPro" id="IPR001633">
    <property type="entry name" value="EAL_dom"/>
</dbReference>
<dbReference type="Gene3D" id="3.40.50.2300">
    <property type="match status" value="1"/>
</dbReference>
<evidence type="ECO:0000259" key="4">
    <source>
        <dbReference type="PROSITE" id="PS50883"/>
    </source>
</evidence>
<dbReference type="PANTHER" id="PTHR33121">
    <property type="entry name" value="CYCLIC DI-GMP PHOSPHODIESTERASE PDEF"/>
    <property type="match status" value="1"/>
</dbReference>
<dbReference type="SMART" id="SM00267">
    <property type="entry name" value="GGDEF"/>
    <property type="match status" value="1"/>
</dbReference>
<dbReference type="FunFam" id="3.20.20.450:FF:000001">
    <property type="entry name" value="Cyclic di-GMP phosphodiesterase yahA"/>
    <property type="match status" value="1"/>
</dbReference>
<dbReference type="InterPro" id="IPR011006">
    <property type="entry name" value="CheY-like_superfamily"/>
</dbReference>
<feature type="coiled-coil region" evidence="2">
    <location>
        <begin position="126"/>
        <end position="153"/>
    </location>
</feature>
<organism evidence="6 7">
    <name type="scientific">Planktothrix tepida PCC 9214</name>
    <dbReference type="NCBI Taxonomy" id="671072"/>
    <lineage>
        <taxon>Bacteria</taxon>
        <taxon>Bacillati</taxon>
        <taxon>Cyanobacteriota</taxon>
        <taxon>Cyanophyceae</taxon>
        <taxon>Oscillatoriophycideae</taxon>
        <taxon>Oscillatoriales</taxon>
        <taxon>Microcoleaceae</taxon>
        <taxon>Planktothrix</taxon>
    </lineage>
</organism>
<sequence length="595" mass="67589">MYYRETTMTKILVIEDEDLIRDNIVELLESEDFEVFNAEDGKIGVQLASQHQPDLILCDVMMPELDGYGVLLKLQENSLTATIPFIFLTAKADLGDLRKGMQLGADDYLTKPCTATELLKAIVIRLEKHTILKDRYSSELKVAEAKLNQLIYQNSTTSLPNRLSLLEYFQQMLHQLASLSGIDENWNYQGMIPVLCLGVDRFSRINDLFDYESGDLLLKEVGERLRKNLSAENIITHINADQFAILLSPILDKKQLKTTLEGLQQIISKPFVLMNREVLITISIGIALYPQDGREIQQLLRAAKQAMNEVKQQGGNHYTFYTPTCDHELSERIDLEVALRYALEREEFQLYYQPQVSLKTGNIVGAEALLRWKHPQQGMISPMKFIPIAEETGLIEPIGEWVLYQACKDSKAWRSQGLGCLRVAVNLSGRQFRTANLRQKLVQVLLTTGCEPDYLELELTESLLIRDAELSIQQLQALKALGLKIAIDDFGTGYSSLNYLQKFPFDVLKIDQCFVRNLHNNKINAAITQSLISMAHLLNLKVIAEGVETQEELDLLNEFNCNEIQGYLFSRPLNLEEFQALVKSGRKLKVSQPNP</sequence>
<proteinExistence type="predicted"/>
<evidence type="ECO:0000256" key="1">
    <source>
        <dbReference type="PROSITE-ProRule" id="PRU00169"/>
    </source>
</evidence>
<dbReference type="InterPro" id="IPR001789">
    <property type="entry name" value="Sig_transdc_resp-reg_receiver"/>
</dbReference>
<dbReference type="SUPFAM" id="SSF141868">
    <property type="entry name" value="EAL domain-like"/>
    <property type="match status" value="1"/>
</dbReference>
<dbReference type="InterPro" id="IPR029787">
    <property type="entry name" value="Nucleotide_cyclase"/>
</dbReference>
<evidence type="ECO:0000313" key="6">
    <source>
        <dbReference type="EMBL" id="CUR34923.1"/>
    </source>
</evidence>
<feature type="domain" description="Response regulatory" evidence="3">
    <location>
        <begin position="10"/>
        <end position="126"/>
    </location>
</feature>
<dbReference type="CDD" id="cd01949">
    <property type="entry name" value="GGDEF"/>
    <property type="match status" value="1"/>
</dbReference>
<feature type="domain" description="GGDEF" evidence="5">
    <location>
        <begin position="190"/>
        <end position="323"/>
    </location>
</feature>
<keyword evidence="2" id="KW-0175">Coiled coil</keyword>
<reference evidence="7" key="1">
    <citation type="submission" date="2015-10" db="EMBL/GenBank/DDBJ databases">
        <authorList>
            <person name="Regsiter A."/>
            <person name="william w."/>
        </authorList>
    </citation>
    <scope>NUCLEOTIDE SEQUENCE [LARGE SCALE GENOMIC DNA]</scope>
</reference>
<dbReference type="InterPro" id="IPR050706">
    <property type="entry name" value="Cyclic-di-GMP_PDE-like"/>
</dbReference>
<dbReference type="CDD" id="cd01948">
    <property type="entry name" value="EAL"/>
    <property type="match status" value="1"/>
</dbReference>
<dbReference type="GO" id="GO:0071111">
    <property type="term" value="F:cyclic-guanylate-specific phosphodiesterase activity"/>
    <property type="evidence" value="ECO:0007669"/>
    <property type="project" value="InterPro"/>
</dbReference>
<keyword evidence="7" id="KW-1185">Reference proteome</keyword>
<dbReference type="Gene3D" id="3.30.70.270">
    <property type="match status" value="1"/>
</dbReference>
<feature type="modified residue" description="4-aspartylphosphate" evidence="1">
    <location>
        <position position="59"/>
    </location>
</feature>
<name>A0A1J1LQU1_9CYAN</name>
<dbReference type="SMART" id="SM00052">
    <property type="entry name" value="EAL"/>
    <property type="match status" value="1"/>
</dbReference>
<dbReference type="Pfam" id="PF00563">
    <property type="entry name" value="EAL"/>
    <property type="match status" value="1"/>
</dbReference>
<keyword evidence="1" id="KW-0597">Phosphoprotein</keyword>